<dbReference type="EMBL" id="AVOT02003914">
    <property type="protein sequence ID" value="MBW0474907.1"/>
    <property type="molecule type" value="Genomic_DNA"/>
</dbReference>
<dbReference type="Pfam" id="PF14223">
    <property type="entry name" value="Retrotran_gag_2"/>
    <property type="match status" value="1"/>
</dbReference>
<proteinExistence type="predicted"/>
<accession>A0A9Q3C0J5</accession>
<dbReference type="AlphaFoldDB" id="A0A9Q3C0J5"/>
<organism evidence="1 2">
    <name type="scientific">Austropuccinia psidii MF-1</name>
    <dbReference type="NCBI Taxonomy" id="1389203"/>
    <lineage>
        <taxon>Eukaryota</taxon>
        <taxon>Fungi</taxon>
        <taxon>Dikarya</taxon>
        <taxon>Basidiomycota</taxon>
        <taxon>Pucciniomycotina</taxon>
        <taxon>Pucciniomycetes</taxon>
        <taxon>Pucciniales</taxon>
        <taxon>Sphaerophragmiaceae</taxon>
        <taxon>Austropuccinia</taxon>
    </lineage>
</organism>
<comment type="caution">
    <text evidence="1">The sequence shown here is derived from an EMBL/GenBank/DDBJ whole genome shotgun (WGS) entry which is preliminary data.</text>
</comment>
<reference evidence="1" key="1">
    <citation type="submission" date="2021-03" db="EMBL/GenBank/DDBJ databases">
        <title>Draft genome sequence of rust myrtle Austropuccinia psidii MF-1, a brazilian biotype.</title>
        <authorList>
            <person name="Quecine M.C."/>
            <person name="Pachon D.M.R."/>
            <person name="Bonatelli M.L."/>
            <person name="Correr F.H."/>
            <person name="Franceschini L.M."/>
            <person name="Leite T.F."/>
            <person name="Margarido G.R.A."/>
            <person name="Almeida C.A."/>
            <person name="Ferrarezi J.A."/>
            <person name="Labate C.A."/>
        </authorList>
    </citation>
    <scope>NUCLEOTIDE SEQUENCE</scope>
    <source>
        <strain evidence="1">MF-1</strain>
    </source>
</reference>
<keyword evidence="2" id="KW-1185">Reference proteome</keyword>
<evidence type="ECO:0000313" key="1">
    <source>
        <dbReference type="EMBL" id="MBW0474907.1"/>
    </source>
</evidence>
<gene>
    <name evidence="1" type="ORF">O181_014622</name>
</gene>
<dbReference type="OrthoDB" id="7548346at2759"/>
<evidence type="ECO:0000313" key="2">
    <source>
        <dbReference type="Proteomes" id="UP000765509"/>
    </source>
</evidence>
<protein>
    <submittedName>
        <fullName evidence="1">Uncharacterized protein</fullName>
    </submittedName>
</protein>
<sequence>MNVELSARGLCEVCHSYVPSSSDPSSLIEWHQENIEAAQIILSHLHQEISISIVVGIKVKSAKALWSKITIKFSSKTFTNRGRTWVQWECPKFTRKIEEYIKECSKILFDIAGIGISLPPDIMAYSILGKISQDRSKYDHFIDSMVLSMNSNINTQQILDKLSELIRNKNTRRDCQKNTIKEENGSRPYSLPQTNFHIN</sequence>
<name>A0A9Q3C0J5_9BASI</name>
<dbReference type="Proteomes" id="UP000765509">
    <property type="component" value="Unassembled WGS sequence"/>
</dbReference>